<dbReference type="EMBL" id="LAZR01008767">
    <property type="protein sequence ID" value="KKM76677.1"/>
    <property type="molecule type" value="Genomic_DNA"/>
</dbReference>
<organism evidence="2">
    <name type="scientific">marine sediment metagenome</name>
    <dbReference type="NCBI Taxonomy" id="412755"/>
    <lineage>
        <taxon>unclassified sequences</taxon>
        <taxon>metagenomes</taxon>
        <taxon>ecological metagenomes</taxon>
    </lineage>
</organism>
<proteinExistence type="predicted"/>
<evidence type="ECO:0000256" key="1">
    <source>
        <dbReference type="SAM" id="Phobius"/>
    </source>
</evidence>
<protein>
    <submittedName>
        <fullName evidence="2">Uncharacterized protein</fullName>
    </submittedName>
</protein>
<keyword evidence="1" id="KW-0812">Transmembrane</keyword>
<dbReference type="AlphaFoldDB" id="A0A0F9N5B3"/>
<keyword evidence="1" id="KW-0472">Membrane</keyword>
<sequence length="96" mass="10946">MKFICIPLFSNPYFTCFSTNTKDKILEPQEFQSDEEHRESLMKYQINPNRAMFTIILSIFVDSLGYVMVMPLFPDLVLGIGASKILYGIILSSNAV</sequence>
<accession>A0A0F9N5B3</accession>
<evidence type="ECO:0000313" key="2">
    <source>
        <dbReference type="EMBL" id="KKM76677.1"/>
    </source>
</evidence>
<feature type="transmembrane region" description="Helical" evidence="1">
    <location>
        <begin position="51"/>
        <end position="70"/>
    </location>
</feature>
<reference evidence="2" key="1">
    <citation type="journal article" date="2015" name="Nature">
        <title>Complex archaea that bridge the gap between prokaryotes and eukaryotes.</title>
        <authorList>
            <person name="Spang A."/>
            <person name="Saw J.H."/>
            <person name="Jorgensen S.L."/>
            <person name="Zaremba-Niedzwiedzka K."/>
            <person name="Martijn J."/>
            <person name="Lind A.E."/>
            <person name="van Eijk R."/>
            <person name="Schleper C."/>
            <person name="Guy L."/>
            <person name="Ettema T.J."/>
        </authorList>
    </citation>
    <scope>NUCLEOTIDE SEQUENCE</scope>
</reference>
<keyword evidence="1" id="KW-1133">Transmembrane helix</keyword>
<gene>
    <name evidence="2" type="ORF">LCGC14_1377780</name>
</gene>
<comment type="caution">
    <text evidence="2">The sequence shown here is derived from an EMBL/GenBank/DDBJ whole genome shotgun (WGS) entry which is preliminary data.</text>
</comment>
<name>A0A0F9N5B3_9ZZZZ</name>